<evidence type="ECO:0000313" key="3">
    <source>
        <dbReference type="EMBL" id="CAF1148068.1"/>
    </source>
</evidence>
<dbReference type="AlphaFoldDB" id="A0A814SH86"/>
<dbReference type="GO" id="GO:0005634">
    <property type="term" value="C:nucleus"/>
    <property type="evidence" value="ECO:0007669"/>
    <property type="project" value="TreeGrafter"/>
</dbReference>
<evidence type="ECO:0000256" key="1">
    <source>
        <dbReference type="ARBA" id="ARBA00010098"/>
    </source>
</evidence>
<dbReference type="Proteomes" id="UP000663864">
    <property type="component" value="Unassembled WGS sequence"/>
</dbReference>
<comment type="caution">
    <text evidence="3">The sequence shown here is derived from an EMBL/GenBank/DDBJ whole genome shotgun (WGS) entry which is preliminary data.</text>
</comment>
<dbReference type="PANTHER" id="PTHR12790">
    <property type="entry name" value="TRANSCRIPTION INITIATION FACTOR IA RRN3"/>
    <property type="match status" value="1"/>
</dbReference>
<dbReference type="InterPro" id="IPR007991">
    <property type="entry name" value="RNA_pol_I_trans_ini_fac_RRN3"/>
</dbReference>
<evidence type="ECO:0000313" key="4">
    <source>
        <dbReference type="Proteomes" id="UP000663864"/>
    </source>
</evidence>
<reference evidence="3" key="1">
    <citation type="submission" date="2021-02" db="EMBL/GenBank/DDBJ databases">
        <authorList>
            <person name="Nowell W R."/>
        </authorList>
    </citation>
    <scope>NUCLEOTIDE SEQUENCE</scope>
</reference>
<dbReference type="Pfam" id="PF05327">
    <property type="entry name" value="RRN3"/>
    <property type="match status" value="1"/>
</dbReference>
<dbReference type="PANTHER" id="PTHR12790:SF0">
    <property type="entry name" value="RNA POLYMERASE I-SPECIFIC TRANSCRIPTION INITIATION FACTOR RRN3-RELATED"/>
    <property type="match status" value="1"/>
</dbReference>
<sequence>MMATDESTQQILTKCLRLKIRDYHNHTKNAINILEELVLRLEREKSVFYHSLESFIHIIQTIISSIDRTILWKSKRKVSEQQQQLARIVCRLFKCLCQIDVECATSNQSKMIIYSILQWLRDDIDFHVTKSINQDLHLAIYSCIEHYSLICKNQEDFLNELFSTSSSSSKYKTHSSLSIGFCFNFHHHHHRKTSTHESLSIIDYSSRLVIYLIESSLVTSSLLINQILTFFLIYASIPRFSIYLFNHTDFYYSIIVPSLSTTNSDRFIQCIIDETAQSQIDSNDRVFTITIDYVKEALDQFNRGQKYLYNTLTTTIKENQTNDNWLIQLLNELRDNVDLFENMNEQFLDFLQLQIHWTKQSKVVLDTFGIFQITLISSNTKHAQRYLSFIFTLFAISENSTNYLPIHDFAHETLQQLVLIVPLSLTLLCPTAEQHFPFMTKDINIQVIYIKNLLRSLSYLSIQRSRYLEIILSKLIRIDVHASRQDILHAEKINIENELVFSLEQLNTNDNNEMKHDHADKLDCLMFVLFEYITNISIDNGIINYQQTKLLFKDLLNVFNKILLPTHDSSHIQFLIFYICSFHTDFSDEFMNNCWKTFISPSVSMTFRQAAISYLCSLIARAKYITTRSVLTITQLMVEWLHAYVSTTEKTSGNANPNRHLPFYAICQAVLYIFIYRHHEIARLPDGIEIVSNWRLNHIIVSELNPLKYCLPAVTLRFAQLARNYQIVFCYSIIETNNRYSLPESSFTTNGHYNDNSPIIPSNILYSYFPFDPYVLKRSSIFIRPIYNDYRDENEDITTTTTKDSEDHSEQNIDDCDDVLTSMMMSTTPGSFESTDQMSSLSTSLKNSRNPPSILPFGRSPGFRNI</sequence>
<feature type="compositionally biased region" description="Polar residues" evidence="2">
    <location>
        <begin position="827"/>
        <end position="851"/>
    </location>
</feature>
<dbReference type="GO" id="GO:0006361">
    <property type="term" value="P:transcription initiation at RNA polymerase I promoter"/>
    <property type="evidence" value="ECO:0007669"/>
    <property type="project" value="InterPro"/>
</dbReference>
<evidence type="ECO:0008006" key="5">
    <source>
        <dbReference type="Google" id="ProtNLM"/>
    </source>
</evidence>
<protein>
    <recommendedName>
        <fullName evidence="5">RNA polymerase I-specific transcription initiation factor RRN3</fullName>
    </recommendedName>
</protein>
<dbReference type="GO" id="GO:0001042">
    <property type="term" value="F:RNA polymerase I core binding"/>
    <property type="evidence" value="ECO:0007669"/>
    <property type="project" value="TreeGrafter"/>
</dbReference>
<proteinExistence type="inferred from homology"/>
<comment type="similarity">
    <text evidence="1">Belongs to the RRN3 family.</text>
</comment>
<evidence type="ECO:0000256" key="2">
    <source>
        <dbReference type="SAM" id="MobiDB-lite"/>
    </source>
</evidence>
<accession>A0A814SH86</accession>
<dbReference type="EMBL" id="CAJNOT010001117">
    <property type="protein sequence ID" value="CAF1148068.1"/>
    <property type="molecule type" value="Genomic_DNA"/>
</dbReference>
<gene>
    <name evidence="3" type="ORF">ZHD862_LOCUS20010</name>
</gene>
<feature type="region of interest" description="Disordered" evidence="2">
    <location>
        <begin position="827"/>
        <end position="866"/>
    </location>
</feature>
<name>A0A814SH86_9BILA</name>
<organism evidence="3 4">
    <name type="scientific">Rotaria sordida</name>
    <dbReference type="NCBI Taxonomy" id="392033"/>
    <lineage>
        <taxon>Eukaryota</taxon>
        <taxon>Metazoa</taxon>
        <taxon>Spiralia</taxon>
        <taxon>Gnathifera</taxon>
        <taxon>Rotifera</taxon>
        <taxon>Eurotatoria</taxon>
        <taxon>Bdelloidea</taxon>
        <taxon>Philodinida</taxon>
        <taxon>Philodinidae</taxon>
        <taxon>Rotaria</taxon>
    </lineage>
</organism>
<dbReference type="GO" id="GO:0001181">
    <property type="term" value="F:RNA polymerase I general transcription initiation factor activity"/>
    <property type="evidence" value="ECO:0007669"/>
    <property type="project" value="InterPro"/>
</dbReference>